<sequence>MIVIYDNTCPDKTKLSVKVILPDECKGQVLKTESYIITDTKLLYPDEMATLNLNTNKITYNKIPTDLDLVKQQNAQIILVLVEGGLL</sequence>
<accession>A0ABV4E0Z2</accession>
<dbReference type="EMBL" id="JBGFFE010000030">
    <property type="protein sequence ID" value="MEY8764813.1"/>
    <property type="molecule type" value="Genomic_DNA"/>
</dbReference>
<evidence type="ECO:0000313" key="1">
    <source>
        <dbReference type="EMBL" id="MEY8764813.1"/>
    </source>
</evidence>
<organism evidence="1 2">
    <name type="scientific">Clostridium lapidicellarium</name>
    <dbReference type="NCBI Taxonomy" id="3240931"/>
    <lineage>
        <taxon>Bacteria</taxon>
        <taxon>Bacillati</taxon>
        <taxon>Bacillota</taxon>
        <taxon>Clostridia</taxon>
        <taxon>Eubacteriales</taxon>
        <taxon>Clostridiaceae</taxon>
        <taxon>Clostridium</taxon>
    </lineage>
</organism>
<name>A0ABV4E0Z2_9CLOT</name>
<proteinExistence type="predicted"/>
<comment type="caution">
    <text evidence="1">The sequence shown here is derived from an EMBL/GenBank/DDBJ whole genome shotgun (WGS) entry which is preliminary data.</text>
</comment>
<gene>
    <name evidence="1" type="ORF">AB8S09_14420</name>
</gene>
<reference evidence="1 2" key="1">
    <citation type="submission" date="2024-08" db="EMBL/GenBank/DDBJ databases">
        <title>Clostridium lapicellarii sp. nov., and Clostridium renhuaiense sp. nov., two species isolated from the mud in a fermentation cellar used for producing sauce-flavour Chinese liquors.</title>
        <authorList>
            <person name="Yang F."/>
            <person name="Wang H."/>
            <person name="Chen L.Q."/>
            <person name="Zhou N."/>
            <person name="Lu J.J."/>
            <person name="Pu X.X."/>
            <person name="Wan B."/>
            <person name="Wang L."/>
            <person name="Liu S.J."/>
        </authorList>
    </citation>
    <scope>NUCLEOTIDE SEQUENCE [LARGE SCALE GENOMIC DNA]</scope>
    <source>
        <strain evidence="1 2">MT-113</strain>
    </source>
</reference>
<evidence type="ECO:0000313" key="2">
    <source>
        <dbReference type="Proteomes" id="UP001565220"/>
    </source>
</evidence>
<protein>
    <submittedName>
        <fullName evidence="1">Uncharacterized protein</fullName>
    </submittedName>
</protein>
<keyword evidence="2" id="KW-1185">Reference proteome</keyword>
<dbReference type="Proteomes" id="UP001565220">
    <property type="component" value="Unassembled WGS sequence"/>
</dbReference>
<dbReference type="RefSeq" id="WP_369869385.1">
    <property type="nucleotide sequence ID" value="NZ_JBGFFE010000030.1"/>
</dbReference>